<dbReference type="InterPro" id="IPR016161">
    <property type="entry name" value="Ald_DH/histidinol_DH"/>
</dbReference>
<evidence type="ECO:0000313" key="5">
    <source>
        <dbReference type="EMBL" id="GHO46113.1"/>
    </source>
</evidence>
<evidence type="ECO:0000256" key="1">
    <source>
        <dbReference type="ARBA" id="ARBA00013048"/>
    </source>
</evidence>
<organism evidence="5 6">
    <name type="scientific">Ktedonospora formicarum</name>
    <dbReference type="NCBI Taxonomy" id="2778364"/>
    <lineage>
        <taxon>Bacteria</taxon>
        <taxon>Bacillati</taxon>
        <taxon>Chloroflexota</taxon>
        <taxon>Ktedonobacteria</taxon>
        <taxon>Ktedonobacterales</taxon>
        <taxon>Ktedonobacteraceae</taxon>
        <taxon>Ktedonospora</taxon>
    </lineage>
</organism>
<feature type="domain" description="Aldehyde dehydrogenase" evidence="4">
    <location>
        <begin position="15"/>
        <end position="480"/>
    </location>
</feature>
<dbReference type="Gene3D" id="3.40.605.10">
    <property type="entry name" value="Aldehyde Dehydrogenase, Chain A, domain 1"/>
    <property type="match status" value="1"/>
</dbReference>
<evidence type="ECO:0000313" key="6">
    <source>
        <dbReference type="Proteomes" id="UP000612362"/>
    </source>
</evidence>
<dbReference type="EC" id="1.2.1.27" evidence="1"/>
<dbReference type="Gene3D" id="3.40.309.10">
    <property type="entry name" value="Aldehyde Dehydrogenase, Chain A, domain 2"/>
    <property type="match status" value="1"/>
</dbReference>
<dbReference type="GO" id="GO:0006210">
    <property type="term" value="P:thymine catabolic process"/>
    <property type="evidence" value="ECO:0007669"/>
    <property type="project" value="TreeGrafter"/>
</dbReference>
<gene>
    <name evidence="5" type="ORF">KSX_42760</name>
</gene>
<dbReference type="InterPro" id="IPR016163">
    <property type="entry name" value="Ald_DH_C"/>
</dbReference>
<comment type="caution">
    <text evidence="5">The sequence shown here is derived from an EMBL/GenBank/DDBJ whole genome shotgun (WGS) entry which is preliminary data.</text>
</comment>
<dbReference type="FunFam" id="3.40.605.10:FF:000003">
    <property type="entry name" value="Methylmalonate-semialdehyde dehydrogenase [acylating]"/>
    <property type="match status" value="1"/>
</dbReference>
<keyword evidence="3" id="KW-0520">NAD</keyword>
<reference evidence="5" key="1">
    <citation type="submission" date="2020-10" db="EMBL/GenBank/DDBJ databases">
        <title>Taxonomic study of unclassified bacteria belonging to the class Ktedonobacteria.</title>
        <authorList>
            <person name="Yabe S."/>
            <person name="Wang C.M."/>
            <person name="Zheng Y."/>
            <person name="Sakai Y."/>
            <person name="Cavaletti L."/>
            <person name="Monciardini P."/>
            <person name="Donadio S."/>
        </authorList>
    </citation>
    <scope>NUCLEOTIDE SEQUENCE</scope>
    <source>
        <strain evidence="5">SOSP1-1</strain>
    </source>
</reference>
<dbReference type="SUPFAM" id="SSF53720">
    <property type="entry name" value="ALDH-like"/>
    <property type="match status" value="1"/>
</dbReference>
<dbReference type="NCBIfam" id="TIGR01722">
    <property type="entry name" value="MMSDH"/>
    <property type="match status" value="1"/>
</dbReference>
<dbReference type="Proteomes" id="UP000612362">
    <property type="component" value="Unassembled WGS sequence"/>
</dbReference>
<evidence type="ECO:0000256" key="3">
    <source>
        <dbReference type="ARBA" id="ARBA00023027"/>
    </source>
</evidence>
<protein>
    <recommendedName>
        <fullName evidence="1">methylmalonate-semialdehyde dehydrogenase (CoA acylating)</fullName>
        <ecNumber evidence="1">1.2.1.27</ecNumber>
    </recommendedName>
</protein>
<sequence length="492" mass="53883">MTQPHQLMNYIAGQWTGSQGTEYIPVHNPATNEIMAHVPLSTTNDVDAAAQAAQKAFDGWRRTPATTRIQYLFKFKHLLEEHADEIARLTTQECGKTLAEARGELLRGIENVEVATGIPSLMQGYNLEDIASGIDEHMLRQPVGVVAAITPFNFPGMIPLWFLPYAIACGNCFILKPSEKVPLTMMRVFELIDQLGLPPGVVSMVNGGKETVDALLDHPLIRAISFVGSTPVARYIYGRAAANGKRAQCQGGAKNTVIVLPDADMEMTTRIITDSSFGCAGQRCLATSVAITVGEAKKEFRERMSEAALKRNVGYGLDPEVEMGAVITPESKQRIESLIQQGVSEGADLLVDGRDTSIKGYEHGYFVRPTLLDNLAPQSDLARTEIFGPVLSLGHVQDLDAAIEMLNASPYGNMACLFTSSGAAARKFRYEVRAGNIGINVGVAAPMAFFPFTGWKDSFFGDMHAQGRDAIEFYTEKKVVVERWPREWSRTF</sequence>
<accession>A0A8J3I557</accession>
<evidence type="ECO:0000259" key="4">
    <source>
        <dbReference type="Pfam" id="PF00171"/>
    </source>
</evidence>
<dbReference type="InterPro" id="IPR016162">
    <property type="entry name" value="Ald_DH_N"/>
</dbReference>
<dbReference type="GO" id="GO:0006574">
    <property type="term" value="P:L-valine catabolic process"/>
    <property type="evidence" value="ECO:0007669"/>
    <property type="project" value="TreeGrafter"/>
</dbReference>
<dbReference type="InterPro" id="IPR010061">
    <property type="entry name" value="MeMal-semiAld_DH"/>
</dbReference>
<dbReference type="PANTHER" id="PTHR43866:SF4">
    <property type="entry name" value="MALONATE-SEMIALDEHYDE DEHYDROGENASE"/>
    <property type="match status" value="1"/>
</dbReference>
<dbReference type="InterPro" id="IPR016160">
    <property type="entry name" value="Ald_DH_CS_CYS"/>
</dbReference>
<dbReference type="AlphaFoldDB" id="A0A8J3I557"/>
<proteinExistence type="predicted"/>
<dbReference type="CDD" id="cd07085">
    <property type="entry name" value="ALDH_F6_MMSDH"/>
    <property type="match status" value="1"/>
</dbReference>
<name>A0A8J3I557_9CHLR</name>
<dbReference type="InterPro" id="IPR015590">
    <property type="entry name" value="Aldehyde_DH_dom"/>
</dbReference>
<dbReference type="PROSITE" id="PS00070">
    <property type="entry name" value="ALDEHYDE_DEHYDR_CYS"/>
    <property type="match status" value="1"/>
</dbReference>
<dbReference type="FunFam" id="3.40.309.10:FF:000002">
    <property type="entry name" value="Methylmalonate-semialdehyde dehydrogenase (Acylating)"/>
    <property type="match status" value="1"/>
</dbReference>
<dbReference type="GO" id="GO:0004491">
    <property type="term" value="F:methylmalonate-semialdehyde dehydrogenase (acylating, NAD) activity"/>
    <property type="evidence" value="ECO:0007669"/>
    <property type="project" value="UniProtKB-EC"/>
</dbReference>
<dbReference type="EMBL" id="BNJF01000002">
    <property type="protein sequence ID" value="GHO46113.1"/>
    <property type="molecule type" value="Genomic_DNA"/>
</dbReference>
<dbReference type="PANTHER" id="PTHR43866">
    <property type="entry name" value="MALONATE-SEMIALDEHYDE DEHYDROGENASE"/>
    <property type="match status" value="1"/>
</dbReference>
<keyword evidence="2" id="KW-0560">Oxidoreductase</keyword>
<keyword evidence="6" id="KW-1185">Reference proteome</keyword>
<evidence type="ECO:0000256" key="2">
    <source>
        <dbReference type="ARBA" id="ARBA00023002"/>
    </source>
</evidence>
<dbReference type="RefSeq" id="WP_220195512.1">
    <property type="nucleotide sequence ID" value="NZ_BNJF01000002.1"/>
</dbReference>
<dbReference type="Pfam" id="PF00171">
    <property type="entry name" value="Aldedh"/>
    <property type="match status" value="1"/>
</dbReference>